<keyword evidence="4 6" id="KW-0450">Lipoyl</keyword>
<dbReference type="InterPro" id="IPR023213">
    <property type="entry name" value="CAT-like_dom_sf"/>
</dbReference>
<protein>
    <recommendedName>
        <fullName evidence="6">Dihydrolipoamide acetyltransferase component of pyruvate dehydrogenase complex</fullName>
        <ecNumber evidence="6">2.3.1.-</ecNumber>
    </recommendedName>
</protein>
<evidence type="ECO:0000313" key="11">
    <source>
        <dbReference type="Proteomes" id="UP001183410"/>
    </source>
</evidence>
<dbReference type="CDD" id="cd06849">
    <property type="entry name" value="lipoyl_domain"/>
    <property type="match status" value="1"/>
</dbReference>
<proteinExistence type="inferred from homology"/>
<gene>
    <name evidence="10" type="ORF">RM844_09805</name>
</gene>
<dbReference type="InterPro" id="IPR000089">
    <property type="entry name" value="Biotin_lipoyl"/>
</dbReference>
<dbReference type="InterPro" id="IPR050743">
    <property type="entry name" value="2-oxoacid_DH_E2_comp"/>
</dbReference>
<name>A0ABU2JNW1_9ACTN</name>
<feature type="compositionally biased region" description="Low complexity" evidence="7">
    <location>
        <begin position="146"/>
        <end position="172"/>
    </location>
</feature>
<dbReference type="InterPro" id="IPR011053">
    <property type="entry name" value="Single_hybrid_motif"/>
</dbReference>
<feature type="region of interest" description="Disordered" evidence="7">
    <location>
        <begin position="80"/>
        <end position="106"/>
    </location>
</feature>
<dbReference type="Gene3D" id="3.30.559.10">
    <property type="entry name" value="Chloramphenicol acetyltransferase-like domain"/>
    <property type="match status" value="1"/>
</dbReference>
<dbReference type="InterPro" id="IPR001078">
    <property type="entry name" value="2-oxoacid_DH_actylTfrase"/>
</dbReference>
<evidence type="ECO:0000259" key="8">
    <source>
        <dbReference type="Pfam" id="PF00198"/>
    </source>
</evidence>
<feature type="domain" description="2-oxoacid dehydrogenase acyltransferase catalytic" evidence="8">
    <location>
        <begin position="174"/>
        <end position="393"/>
    </location>
</feature>
<dbReference type="RefSeq" id="WP_311666622.1">
    <property type="nucleotide sequence ID" value="NZ_JAVREO010000005.1"/>
</dbReference>
<evidence type="ECO:0000256" key="6">
    <source>
        <dbReference type="RuleBase" id="RU003423"/>
    </source>
</evidence>
<dbReference type="Gene3D" id="2.40.50.100">
    <property type="match status" value="1"/>
</dbReference>
<keyword evidence="3 6" id="KW-0808">Transferase</keyword>
<reference evidence="11" key="1">
    <citation type="submission" date="2023-07" db="EMBL/GenBank/DDBJ databases">
        <title>30 novel species of actinomycetes from the DSMZ collection.</title>
        <authorList>
            <person name="Nouioui I."/>
        </authorList>
    </citation>
    <scope>NUCLEOTIDE SEQUENCE [LARGE SCALE GENOMIC DNA]</scope>
    <source>
        <strain evidence="11">DSM 44915</strain>
    </source>
</reference>
<evidence type="ECO:0000256" key="2">
    <source>
        <dbReference type="ARBA" id="ARBA00007317"/>
    </source>
</evidence>
<dbReference type="Pfam" id="PF00198">
    <property type="entry name" value="2-oxoacid_dh"/>
    <property type="match status" value="1"/>
</dbReference>
<accession>A0ABU2JNW1</accession>
<comment type="similarity">
    <text evidence="2 6">Belongs to the 2-oxoacid dehydrogenase family.</text>
</comment>
<keyword evidence="5 6" id="KW-0012">Acyltransferase</keyword>
<evidence type="ECO:0000313" key="10">
    <source>
        <dbReference type="EMBL" id="MDT0266587.1"/>
    </source>
</evidence>
<comment type="cofactor">
    <cofactor evidence="1 6">
        <name>(R)-lipoate</name>
        <dbReference type="ChEBI" id="CHEBI:83088"/>
    </cofactor>
</comment>
<feature type="domain" description="Lipoyl-binding" evidence="9">
    <location>
        <begin position="18"/>
        <end position="57"/>
    </location>
</feature>
<evidence type="ECO:0000256" key="5">
    <source>
        <dbReference type="ARBA" id="ARBA00023315"/>
    </source>
</evidence>
<feature type="region of interest" description="Disordered" evidence="7">
    <location>
        <begin position="145"/>
        <end position="174"/>
    </location>
</feature>
<comment type="caution">
    <text evidence="10">The sequence shown here is derived from an EMBL/GenBank/DDBJ whole genome shotgun (WGS) entry which is preliminary data.</text>
</comment>
<dbReference type="Pfam" id="PF00364">
    <property type="entry name" value="Biotin_lipoyl"/>
    <property type="match status" value="1"/>
</dbReference>
<sequence length="401" mass="41906">MSDLLVPRLNSNDDDYTLVEWLVAPAGAVTAGEPVALLETSKAATELVAEESGFLLPLLPAGRGCRPGTVVARVTATAAEAAGGPPDGPADGPATPAEPAEAGSGPVISRAARALMRRHDLTEEALAPLGRRVVREADVRRLLSGAEPAAPTTPAAAPATEAEPAAPSAEPAAHQRAVARTVTLAHRTVPAAFVAVRVLAAAVQDRQRELGARHRAHLGLPELVIGEIAGLLPEFPRCFATVTPVEADEPRLVPATHAHVGVTVDVGTGLSVPVVRDAARLGPLEISATLATYRLRARRRTLRPADLEGATISLSLQTEPGVVLARPIVFPGQTCTLVLCALQREVWLTPDGTPATRDFFHLGLSYDHRFVNGREAAAFLGAARDALERPHSLPEQPGGED</sequence>
<dbReference type="PANTHER" id="PTHR43178:SF5">
    <property type="entry name" value="LIPOAMIDE ACYLTRANSFERASE COMPONENT OF BRANCHED-CHAIN ALPHA-KETO ACID DEHYDROGENASE COMPLEX, MITOCHONDRIAL"/>
    <property type="match status" value="1"/>
</dbReference>
<evidence type="ECO:0000259" key="9">
    <source>
        <dbReference type="Pfam" id="PF00364"/>
    </source>
</evidence>
<evidence type="ECO:0000256" key="7">
    <source>
        <dbReference type="SAM" id="MobiDB-lite"/>
    </source>
</evidence>
<dbReference type="EMBL" id="JAVREO010000005">
    <property type="protein sequence ID" value="MDT0266587.1"/>
    <property type="molecule type" value="Genomic_DNA"/>
</dbReference>
<evidence type="ECO:0000256" key="3">
    <source>
        <dbReference type="ARBA" id="ARBA00022679"/>
    </source>
</evidence>
<keyword evidence="11" id="KW-1185">Reference proteome</keyword>
<dbReference type="Proteomes" id="UP001183410">
    <property type="component" value="Unassembled WGS sequence"/>
</dbReference>
<evidence type="ECO:0000256" key="1">
    <source>
        <dbReference type="ARBA" id="ARBA00001938"/>
    </source>
</evidence>
<evidence type="ECO:0000256" key="4">
    <source>
        <dbReference type="ARBA" id="ARBA00022823"/>
    </source>
</evidence>
<organism evidence="10 11">
    <name type="scientific">Streptomyces chisholmiae</name>
    <dbReference type="NCBI Taxonomy" id="3075540"/>
    <lineage>
        <taxon>Bacteria</taxon>
        <taxon>Bacillati</taxon>
        <taxon>Actinomycetota</taxon>
        <taxon>Actinomycetes</taxon>
        <taxon>Kitasatosporales</taxon>
        <taxon>Streptomycetaceae</taxon>
        <taxon>Streptomyces</taxon>
    </lineage>
</organism>
<dbReference type="SUPFAM" id="SSF51230">
    <property type="entry name" value="Single hybrid motif"/>
    <property type="match status" value="1"/>
</dbReference>
<dbReference type="PANTHER" id="PTHR43178">
    <property type="entry name" value="DIHYDROLIPOAMIDE ACETYLTRANSFERASE COMPONENT OF PYRUVATE DEHYDROGENASE COMPLEX"/>
    <property type="match status" value="1"/>
</dbReference>
<dbReference type="SUPFAM" id="SSF52777">
    <property type="entry name" value="CoA-dependent acyltransferases"/>
    <property type="match status" value="1"/>
</dbReference>
<dbReference type="EC" id="2.3.1.-" evidence="6"/>